<dbReference type="GO" id="GO:0006265">
    <property type="term" value="P:DNA topological change"/>
    <property type="evidence" value="ECO:0007669"/>
    <property type="project" value="UniProtKB-UniRule"/>
</dbReference>
<feature type="active site" description="O-(5'-phospho-DNA)-tyrosine intermediate" evidence="7">
    <location>
        <position position="1"/>
    </location>
</feature>
<dbReference type="EC" id="5.6.2.2" evidence="3"/>
<protein>
    <recommendedName>
        <fullName evidence="3">DNA topoisomerase (ATP-hydrolyzing)</fullName>
        <ecNumber evidence="3">5.6.2.2</ecNumber>
    </recommendedName>
</protein>
<dbReference type="FunFam" id="3.30.1360.40:FF:000002">
    <property type="entry name" value="DNA gyrase subunit A"/>
    <property type="match status" value="1"/>
</dbReference>
<dbReference type="Proteomes" id="UP000261325">
    <property type="component" value="Unassembled WGS sequence"/>
</dbReference>
<dbReference type="SUPFAM" id="SSF56719">
    <property type="entry name" value="Type II DNA topoisomerase"/>
    <property type="match status" value="1"/>
</dbReference>
<feature type="domain" description="Topo IIA-type catalytic" evidence="8">
    <location>
        <begin position="1"/>
        <end position="109"/>
    </location>
</feature>
<evidence type="ECO:0000313" key="9">
    <source>
        <dbReference type="EMBL" id="HAC28813.1"/>
    </source>
</evidence>
<dbReference type="GO" id="GO:0003677">
    <property type="term" value="F:DNA binding"/>
    <property type="evidence" value="ECO:0007669"/>
    <property type="project" value="UniProtKB-UniRule"/>
</dbReference>
<evidence type="ECO:0000313" key="10">
    <source>
        <dbReference type="Proteomes" id="UP000261325"/>
    </source>
</evidence>
<dbReference type="GO" id="GO:0009330">
    <property type="term" value="C:DNA topoisomerase type II (double strand cut, ATP-hydrolyzing) complex"/>
    <property type="evidence" value="ECO:0007669"/>
    <property type="project" value="TreeGrafter"/>
</dbReference>
<reference evidence="9 10" key="1">
    <citation type="journal article" date="2018" name="Nat. Biotechnol.">
        <title>A standardized bacterial taxonomy based on genome phylogeny substantially revises the tree of life.</title>
        <authorList>
            <person name="Parks D.H."/>
            <person name="Chuvochina M."/>
            <person name="Waite D.W."/>
            <person name="Rinke C."/>
            <person name="Skarshewski A."/>
            <person name="Chaumeil P.A."/>
            <person name="Hugenholtz P."/>
        </authorList>
    </citation>
    <scope>NUCLEOTIDE SEQUENCE [LARGE SCALE GENOMIC DNA]</scope>
    <source>
        <strain evidence="9">UBA9049</strain>
    </source>
</reference>
<sequence length="109" mass="12559">YRTGRGRIYIRARHEIEQDKKTGRESIIITELPYQLNKARLIEKIAELVKEKRLEGISELRDESNKEGIRVVIELRRGENPDVIINNLFAQTQLETVFGINMVALINGG</sequence>
<evidence type="ECO:0000256" key="3">
    <source>
        <dbReference type="ARBA" id="ARBA00012895"/>
    </source>
</evidence>
<evidence type="ECO:0000256" key="7">
    <source>
        <dbReference type="PROSITE-ProRule" id="PRU01384"/>
    </source>
</evidence>
<evidence type="ECO:0000256" key="2">
    <source>
        <dbReference type="ARBA" id="ARBA00008263"/>
    </source>
</evidence>
<evidence type="ECO:0000256" key="4">
    <source>
        <dbReference type="ARBA" id="ARBA00023029"/>
    </source>
</evidence>
<feature type="non-terminal residue" evidence="9">
    <location>
        <position position="1"/>
    </location>
</feature>
<name>A0A3B8WI81_MARNT</name>
<evidence type="ECO:0000259" key="8">
    <source>
        <dbReference type="PROSITE" id="PS52040"/>
    </source>
</evidence>
<dbReference type="PANTHER" id="PTHR43493:SF5">
    <property type="entry name" value="DNA GYRASE SUBUNIT A, CHLOROPLASTIC_MITOCHONDRIAL"/>
    <property type="match status" value="1"/>
</dbReference>
<keyword evidence="5 7" id="KW-0238">DNA-binding</keyword>
<dbReference type="GO" id="GO:0003918">
    <property type="term" value="F:DNA topoisomerase type II (double strand cut, ATP-hydrolyzing) activity"/>
    <property type="evidence" value="ECO:0007669"/>
    <property type="project" value="UniProtKB-EC"/>
</dbReference>
<dbReference type="Pfam" id="PF00521">
    <property type="entry name" value="DNA_topoisoIV"/>
    <property type="match status" value="1"/>
</dbReference>
<dbReference type="GO" id="GO:0005524">
    <property type="term" value="F:ATP binding"/>
    <property type="evidence" value="ECO:0007669"/>
    <property type="project" value="InterPro"/>
</dbReference>
<dbReference type="PANTHER" id="PTHR43493">
    <property type="entry name" value="DNA GYRASE/TOPOISOMERASE SUBUNIT A"/>
    <property type="match status" value="1"/>
</dbReference>
<comment type="similarity">
    <text evidence="2">Belongs to the type II topoisomerase GyrA/ParC subunit family.</text>
</comment>
<organism evidence="9 10">
    <name type="scientific">Marinobacter nauticus</name>
    <name type="common">Marinobacter hydrocarbonoclasticus</name>
    <name type="synonym">Marinobacter aquaeolei</name>
    <dbReference type="NCBI Taxonomy" id="2743"/>
    <lineage>
        <taxon>Bacteria</taxon>
        <taxon>Pseudomonadati</taxon>
        <taxon>Pseudomonadota</taxon>
        <taxon>Gammaproteobacteria</taxon>
        <taxon>Pseudomonadales</taxon>
        <taxon>Marinobacteraceae</taxon>
        <taxon>Marinobacter</taxon>
    </lineage>
</organism>
<dbReference type="EMBL" id="DLYI01000177">
    <property type="protein sequence ID" value="HAC28813.1"/>
    <property type="molecule type" value="Genomic_DNA"/>
</dbReference>
<evidence type="ECO:0000256" key="6">
    <source>
        <dbReference type="ARBA" id="ARBA00023235"/>
    </source>
</evidence>
<proteinExistence type="inferred from homology"/>
<accession>A0A3B8WI81</accession>
<dbReference type="AlphaFoldDB" id="A0A3B8WI81"/>
<comment type="caution">
    <text evidence="9">The sequence shown here is derived from an EMBL/GenBank/DDBJ whole genome shotgun (WGS) entry which is preliminary data.</text>
</comment>
<dbReference type="InterPro" id="IPR002205">
    <property type="entry name" value="Topo_IIA_dom_A"/>
</dbReference>
<dbReference type="GO" id="GO:0005737">
    <property type="term" value="C:cytoplasm"/>
    <property type="evidence" value="ECO:0007669"/>
    <property type="project" value="TreeGrafter"/>
</dbReference>
<comment type="catalytic activity">
    <reaction evidence="1 7">
        <text>ATP-dependent breakage, passage and rejoining of double-stranded DNA.</text>
        <dbReference type="EC" id="5.6.2.2"/>
    </reaction>
</comment>
<dbReference type="PROSITE" id="PS52040">
    <property type="entry name" value="TOPO_IIA"/>
    <property type="match status" value="1"/>
</dbReference>
<dbReference type="InterPro" id="IPR050220">
    <property type="entry name" value="Type_II_DNA_Topoisomerases"/>
</dbReference>
<gene>
    <name evidence="9" type="ORF">DCF82_13515</name>
</gene>
<dbReference type="Gene3D" id="3.30.1360.40">
    <property type="match status" value="1"/>
</dbReference>
<keyword evidence="4 7" id="KW-0799">Topoisomerase</keyword>
<evidence type="ECO:0000256" key="5">
    <source>
        <dbReference type="ARBA" id="ARBA00023125"/>
    </source>
</evidence>
<keyword evidence="6 7" id="KW-0413">Isomerase</keyword>
<evidence type="ECO:0000256" key="1">
    <source>
        <dbReference type="ARBA" id="ARBA00000185"/>
    </source>
</evidence>
<dbReference type="InterPro" id="IPR013760">
    <property type="entry name" value="Topo_IIA-like_dom_sf"/>
</dbReference>
<feature type="non-terminal residue" evidence="9">
    <location>
        <position position="109"/>
    </location>
</feature>